<sequence length="223" mass="25583">LFLKRKRQKIKLNEARMELHMNRIIKKHKLETLQNASNQVLDFQTKLTEELGKKRLSEPIVVPDQTLKSNDDQTIEESFNSSGLVKGKDTANSFLSDDEVSSTKSTVAPATLLYQMDVNNDKQVVRDSFVPSGSKEKDIVNQLFSYDEKKAAYYYKEKQKNQLLSSKDDKERDNHYYEEKQTNQSLSSKGNVLPDVNDIERPTSLNLVPSNDSSQEINEDDCE</sequence>
<dbReference type="Proteomes" id="UP000789920">
    <property type="component" value="Unassembled WGS sequence"/>
</dbReference>
<keyword evidence="2" id="KW-1185">Reference proteome</keyword>
<name>A0ACA9QVJ2_9GLOM</name>
<organism evidence="1 2">
    <name type="scientific">Racocetra persica</name>
    <dbReference type="NCBI Taxonomy" id="160502"/>
    <lineage>
        <taxon>Eukaryota</taxon>
        <taxon>Fungi</taxon>
        <taxon>Fungi incertae sedis</taxon>
        <taxon>Mucoromycota</taxon>
        <taxon>Glomeromycotina</taxon>
        <taxon>Glomeromycetes</taxon>
        <taxon>Diversisporales</taxon>
        <taxon>Gigasporaceae</taxon>
        <taxon>Racocetra</taxon>
    </lineage>
</organism>
<protein>
    <submittedName>
        <fullName evidence="1">8557_t:CDS:1</fullName>
    </submittedName>
</protein>
<feature type="non-terminal residue" evidence="1">
    <location>
        <position position="223"/>
    </location>
</feature>
<accession>A0ACA9QVJ2</accession>
<feature type="non-terminal residue" evidence="1">
    <location>
        <position position="1"/>
    </location>
</feature>
<proteinExistence type="predicted"/>
<evidence type="ECO:0000313" key="2">
    <source>
        <dbReference type="Proteomes" id="UP000789920"/>
    </source>
</evidence>
<dbReference type="EMBL" id="CAJVQC010038401">
    <property type="protein sequence ID" value="CAG8766083.1"/>
    <property type="molecule type" value="Genomic_DNA"/>
</dbReference>
<reference evidence="1" key="1">
    <citation type="submission" date="2021-06" db="EMBL/GenBank/DDBJ databases">
        <authorList>
            <person name="Kallberg Y."/>
            <person name="Tangrot J."/>
            <person name="Rosling A."/>
        </authorList>
    </citation>
    <scope>NUCLEOTIDE SEQUENCE</scope>
    <source>
        <strain evidence="1">MA461A</strain>
    </source>
</reference>
<gene>
    <name evidence="1" type="ORF">RPERSI_LOCUS15809</name>
</gene>
<comment type="caution">
    <text evidence="1">The sequence shown here is derived from an EMBL/GenBank/DDBJ whole genome shotgun (WGS) entry which is preliminary data.</text>
</comment>
<evidence type="ECO:0000313" key="1">
    <source>
        <dbReference type="EMBL" id="CAG8766083.1"/>
    </source>
</evidence>